<evidence type="ECO:0000313" key="1">
    <source>
        <dbReference type="EMBL" id="WUN84456.1"/>
    </source>
</evidence>
<dbReference type="InterPro" id="IPR011989">
    <property type="entry name" value="ARM-like"/>
</dbReference>
<dbReference type="Gene3D" id="1.25.10.10">
    <property type="entry name" value="Leucine-rich Repeat Variant"/>
    <property type="match status" value="3"/>
</dbReference>
<evidence type="ECO:0008006" key="3">
    <source>
        <dbReference type="Google" id="ProtNLM"/>
    </source>
</evidence>
<dbReference type="GeneID" id="95501307"/>
<dbReference type="InterPro" id="IPR016024">
    <property type="entry name" value="ARM-type_fold"/>
</dbReference>
<dbReference type="RefSeq" id="WP_328741204.1">
    <property type="nucleotide sequence ID" value="NZ_CP108036.1"/>
</dbReference>
<organism evidence="1 2">
    <name type="scientific">Streptomyces erythrochromogenes</name>
    <dbReference type="NCBI Taxonomy" id="285574"/>
    <lineage>
        <taxon>Bacteria</taxon>
        <taxon>Bacillati</taxon>
        <taxon>Actinomycetota</taxon>
        <taxon>Actinomycetes</taxon>
        <taxon>Kitasatosporales</taxon>
        <taxon>Streptomycetaceae</taxon>
        <taxon>Streptomyces</taxon>
    </lineage>
</organism>
<reference evidence="1" key="1">
    <citation type="submission" date="2022-10" db="EMBL/GenBank/DDBJ databases">
        <title>The complete genomes of actinobacterial strains from the NBC collection.</title>
        <authorList>
            <person name="Joergensen T.S."/>
            <person name="Alvarez Arevalo M."/>
            <person name="Sterndorff E.B."/>
            <person name="Faurdal D."/>
            <person name="Vuksanovic O."/>
            <person name="Mourched A.-S."/>
            <person name="Charusanti P."/>
            <person name="Shaw S."/>
            <person name="Blin K."/>
            <person name="Weber T."/>
        </authorList>
    </citation>
    <scope>NUCLEOTIDE SEQUENCE</scope>
    <source>
        <strain evidence="1">NBC_00303</strain>
    </source>
</reference>
<accession>A0ABZ1QPH7</accession>
<name>A0ABZ1QPH7_9ACTN</name>
<evidence type="ECO:0000313" key="2">
    <source>
        <dbReference type="Proteomes" id="UP001432312"/>
    </source>
</evidence>
<gene>
    <name evidence="1" type="ORF">OHA91_34680</name>
</gene>
<dbReference type="EMBL" id="CP108036">
    <property type="protein sequence ID" value="WUN84456.1"/>
    <property type="molecule type" value="Genomic_DNA"/>
</dbReference>
<keyword evidence="2" id="KW-1185">Reference proteome</keyword>
<proteinExistence type="predicted"/>
<dbReference type="Proteomes" id="UP001432312">
    <property type="component" value="Chromosome"/>
</dbReference>
<sequence>MNRLLCGLAANPALPPELVDRLIALATAAPDPSDPADPFDYLADVLVWHLCERTDLGPAQVAALAALDEDTPARLARDGHLGADDVDPAVWPLAALALLDEGRGLPEWARRFAADPDPSLRWRLASCPGLPADVEDALAADPDPEVAAELALWTTSAPVADRLARHPHAEVRRAVAYNEAVPPAALAALLTGAGLPPARSCLVCDGREIPFIHDPHCPDADCDLPADAACDGTHGSTVHGTRQRALANPATPPEAVAAFAEHPSVLLRWAVAEHPGLPAEVYARLAGDPDPRVRASVARNPGSGPEVSRVPATDPEVEVRRAVAHHPRVPFDVLERLTSTTRLGPEPLPRISCATPEELAQGAASANPRVRMLVAHRHDLPPELRDRLAADPDASVAKAVAPHPGLSPERLRAMVALHGRQVLARVAANPDAPGDLLAELARHEPPVRRALREIASHSNATAEALLPCLGGGRSRVRAAAHPALPAAVVVGLLDDPDPEVVEAAAGNPSLPPAVMAQRVP</sequence>
<protein>
    <recommendedName>
        <fullName evidence="3">Leucine rich repeat variant</fullName>
    </recommendedName>
</protein>
<dbReference type="SUPFAM" id="SSF48371">
    <property type="entry name" value="ARM repeat"/>
    <property type="match status" value="3"/>
</dbReference>